<comment type="similarity">
    <text evidence="2 11">Belongs to the WhiB family.</text>
</comment>
<dbReference type="GO" id="GO:0045892">
    <property type="term" value="P:negative regulation of DNA-templated transcription"/>
    <property type="evidence" value="ECO:0007669"/>
    <property type="project" value="TreeGrafter"/>
</dbReference>
<dbReference type="GO" id="GO:0003677">
    <property type="term" value="F:DNA binding"/>
    <property type="evidence" value="ECO:0007669"/>
    <property type="project" value="UniProtKB-UniRule"/>
</dbReference>
<comment type="subcellular location">
    <subcellularLocation>
        <location evidence="1 11">Cytoplasm</location>
    </subcellularLocation>
</comment>
<evidence type="ECO:0000313" key="13">
    <source>
        <dbReference type="EMBL" id="MBK9298072.1"/>
    </source>
</evidence>
<evidence type="ECO:0000256" key="4">
    <source>
        <dbReference type="ARBA" id="ARBA00022723"/>
    </source>
</evidence>
<gene>
    <name evidence="11" type="primary">whiB</name>
    <name evidence="13" type="ORF">IPN02_14815</name>
</gene>
<keyword evidence="11" id="KW-0963">Cytoplasm</keyword>
<proteinExistence type="inferred from homology"/>
<evidence type="ECO:0000256" key="9">
    <source>
        <dbReference type="ARBA" id="ARBA00023157"/>
    </source>
</evidence>
<evidence type="ECO:0000256" key="3">
    <source>
        <dbReference type="ARBA" id="ARBA00022485"/>
    </source>
</evidence>
<keyword evidence="9 11" id="KW-1015">Disulfide bond</keyword>
<sequence length="83" mass="9256">MQSWQRSASCAGLESSIFYPPSDEEAGRAKAVCAECPVRQDCLEFAITVREKEGVWGGATAVERQRLVRRRRRERRAALASTG</sequence>
<keyword evidence="10 11" id="KW-0804">Transcription</keyword>
<feature type="binding site" evidence="11">
    <location>
        <position position="33"/>
    </location>
    <ligand>
        <name>[4Fe-4S] cluster</name>
        <dbReference type="ChEBI" id="CHEBI:49883"/>
    </ligand>
</feature>
<dbReference type="GO" id="GO:0005737">
    <property type="term" value="C:cytoplasm"/>
    <property type="evidence" value="ECO:0007669"/>
    <property type="project" value="UniProtKB-SubCell"/>
</dbReference>
<name>A0A936NFL4_9ACTN</name>
<dbReference type="GO" id="GO:0046872">
    <property type="term" value="F:metal ion binding"/>
    <property type="evidence" value="ECO:0007669"/>
    <property type="project" value="UniProtKB-KW"/>
</dbReference>
<dbReference type="InterPro" id="IPR034768">
    <property type="entry name" value="4FE4S_WBL"/>
</dbReference>
<dbReference type="PROSITE" id="PS51674">
    <property type="entry name" value="4FE4S_WBL"/>
    <property type="match status" value="1"/>
</dbReference>
<keyword evidence="3 11" id="KW-0004">4Fe-4S</keyword>
<comment type="PTM">
    <text evidence="11">The Fe-S cluster can be nitrosylated by nitric oxide (NO).</text>
</comment>
<evidence type="ECO:0000256" key="7">
    <source>
        <dbReference type="ARBA" id="ARBA00023015"/>
    </source>
</evidence>
<evidence type="ECO:0000256" key="8">
    <source>
        <dbReference type="ARBA" id="ARBA00023125"/>
    </source>
</evidence>
<dbReference type="InterPro" id="IPR003482">
    <property type="entry name" value="Whib"/>
</dbReference>
<dbReference type="GO" id="GO:0047134">
    <property type="term" value="F:protein-disulfide reductase [NAD(P)H] activity"/>
    <property type="evidence" value="ECO:0007669"/>
    <property type="project" value="TreeGrafter"/>
</dbReference>
<feature type="binding site" evidence="11">
    <location>
        <position position="42"/>
    </location>
    <ligand>
        <name>[4Fe-4S] cluster</name>
        <dbReference type="ChEBI" id="CHEBI:49883"/>
    </ligand>
</feature>
<comment type="cofactor">
    <cofactor evidence="11">
        <name>[4Fe-4S] cluster</name>
        <dbReference type="ChEBI" id="CHEBI:49883"/>
    </cofactor>
    <text evidence="11">Binds 1 [4Fe-4S] cluster per subunit. Following nitrosylation of the [4Fe-4S] cluster binds 1 [4Fe-8(NO)] cluster per subunit.</text>
</comment>
<feature type="domain" description="4Fe-4S Wbl-type" evidence="12">
    <location>
        <begin position="9"/>
        <end position="66"/>
    </location>
</feature>
<feature type="binding site" evidence="11">
    <location>
        <position position="10"/>
    </location>
    <ligand>
        <name>[4Fe-4S] cluster</name>
        <dbReference type="ChEBI" id="CHEBI:49883"/>
    </ligand>
</feature>
<keyword evidence="5 11" id="KW-0408">Iron</keyword>
<evidence type="ECO:0000313" key="14">
    <source>
        <dbReference type="Proteomes" id="UP000727993"/>
    </source>
</evidence>
<organism evidence="13 14">
    <name type="scientific">Candidatus Neomicrothrix subdominans</name>
    <dbReference type="NCBI Taxonomy" id="2954438"/>
    <lineage>
        <taxon>Bacteria</taxon>
        <taxon>Bacillati</taxon>
        <taxon>Actinomycetota</taxon>
        <taxon>Acidimicrobiia</taxon>
        <taxon>Acidimicrobiales</taxon>
        <taxon>Microthrixaceae</taxon>
        <taxon>Candidatus Neomicrothrix</taxon>
    </lineage>
</organism>
<keyword evidence="6 11" id="KW-0411">Iron-sulfur</keyword>
<keyword evidence="7 11" id="KW-0805">Transcription regulation</keyword>
<dbReference type="AlphaFoldDB" id="A0A936NFL4"/>
<evidence type="ECO:0000256" key="1">
    <source>
        <dbReference type="ARBA" id="ARBA00004496"/>
    </source>
</evidence>
<comment type="caution">
    <text evidence="13">The sequence shown here is derived from an EMBL/GenBank/DDBJ whole genome shotgun (WGS) entry which is preliminary data.</text>
</comment>
<dbReference type="EMBL" id="JADJZA010000008">
    <property type="protein sequence ID" value="MBK9298072.1"/>
    <property type="molecule type" value="Genomic_DNA"/>
</dbReference>
<dbReference type="Pfam" id="PF02467">
    <property type="entry name" value="Whib"/>
    <property type="match status" value="1"/>
</dbReference>
<evidence type="ECO:0000256" key="6">
    <source>
        <dbReference type="ARBA" id="ARBA00023014"/>
    </source>
</evidence>
<dbReference type="GO" id="GO:0035731">
    <property type="term" value="F:dinitrosyl-iron complex binding"/>
    <property type="evidence" value="ECO:0007669"/>
    <property type="project" value="UniProtKB-UniRule"/>
</dbReference>
<evidence type="ECO:0000256" key="10">
    <source>
        <dbReference type="ARBA" id="ARBA00023163"/>
    </source>
</evidence>
<evidence type="ECO:0000259" key="12">
    <source>
        <dbReference type="PROSITE" id="PS51674"/>
    </source>
</evidence>
<dbReference type="GO" id="GO:0045454">
    <property type="term" value="P:cell redox homeostasis"/>
    <property type="evidence" value="ECO:0007669"/>
    <property type="project" value="TreeGrafter"/>
</dbReference>
<evidence type="ECO:0000256" key="5">
    <source>
        <dbReference type="ARBA" id="ARBA00023004"/>
    </source>
</evidence>
<keyword evidence="4 11" id="KW-0479">Metal-binding</keyword>
<accession>A0A936NFL4</accession>
<keyword evidence="8 11" id="KW-0238">DNA-binding</keyword>
<evidence type="ECO:0000256" key="11">
    <source>
        <dbReference type="HAMAP-Rule" id="MF_01479"/>
    </source>
</evidence>
<evidence type="ECO:0000256" key="2">
    <source>
        <dbReference type="ARBA" id="ARBA00006597"/>
    </source>
</evidence>
<comment type="PTM">
    <text evidence="11">Upon Fe-S cluster removal intramolecular disulfide bonds are formed.</text>
</comment>
<dbReference type="Proteomes" id="UP000727993">
    <property type="component" value="Unassembled WGS sequence"/>
</dbReference>
<dbReference type="HAMAP" id="MF_01479">
    <property type="entry name" value="WhiB"/>
    <property type="match status" value="1"/>
</dbReference>
<comment type="function">
    <text evidence="11">Acts as a transcriptional regulator. Probably redox-responsive. The apo- but not holo-form probably binds DNA.</text>
</comment>
<reference evidence="13 14" key="1">
    <citation type="submission" date="2020-10" db="EMBL/GenBank/DDBJ databases">
        <title>Connecting structure to function with the recovery of over 1000 high-quality activated sludge metagenome-assembled genomes encoding full-length rRNA genes using long-read sequencing.</title>
        <authorList>
            <person name="Singleton C.M."/>
            <person name="Petriglieri F."/>
            <person name="Kristensen J.M."/>
            <person name="Kirkegaard R.H."/>
            <person name="Michaelsen T.Y."/>
            <person name="Andersen M.H."/>
            <person name="Karst S.M."/>
            <person name="Dueholm M.S."/>
            <person name="Nielsen P.H."/>
            <person name="Albertsen M."/>
        </authorList>
    </citation>
    <scope>NUCLEOTIDE SEQUENCE [LARGE SCALE GENOMIC DNA]</scope>
    <source>
        <strain evidence="13">Lyne_18-Q3-R50-59_MAXAC.006</strain>
    </source>
</reference>
<protein>
    <recommendedName>
        <fullName evidence="11">Transcriptional regulator WhiB</fullName>
    </recommendedName>
</protein>
<feature type="binding site" evidence="11">
    <location>
        <position position="36"/>
    </location>
    <ligand>
        <name>[4Fe-4S] cluster</name>
        <dbReference type="ChEBI" id="CHEBI:49883"/>
    </ligand>
</feature>
<dbReference type="PANTHER" id="PTHR38839">
    <property type="entry name" value="TRANSCRIPTIONAL REGULATOR WHID-RELATED"/>
    <property type="match status" value="1"/>
</dbReference>
<dbReference type="GO" id="GO:0051539">
    <property type="term" value="F:4 iron, 4 sulfur cluster binding"/>
    <property type="evidence" value="ECO:0007669"/>
    <property type="project" value="UniProtKB-UniRule"/>
</dbReference>